<feature type="transmembrane region" description="Helical" evidence="6">
    <location>
        <begin position="53"/>
        <end position="72"/>
    </location>
</feature>
<dbReference type="Pfam" id="PF21027">
    <property type="entry name" value="Sde0182_C"/>
    <property type="match status" value="1"/>
</dbReference>
<protein>
    <submittedName>
        <fullName evidence="8">Major facilitator superfamily domain-containing protein</fullName>
    </submittedName>
</protein>
<dbReference type="Pfam" id="PF07632">
    <property type="entry name" value="Sde182_NH-like"/>
    <property type="match status" value="1"/>
</dbReference>
<feature type="domain" description="Major facilitator superfamily (MFS) profile" evidence="7">
    <location>
        <begin position="14"/>
        <end position="452"/>
    </location>
</feature>
<dbReference type="Gene3D" id="2.60.40.10">
    <property type="entry name" value="Immunoglobulins"/>
    <property type="match status" value="1"/>
</dbReference>
<feature type="region of interest" description="Disordered" evidence="5">
    <location>
        <begin position="463"/>
        <end position="491"/>
    </location>
</feature>
<dbReference type="Gene3D" id="3.90.245.10">
    <property type="entry name" value="Ribonucleoside hydrolase-like"/>
    <property type="match status" value="1"/>
</dbReference>
<feature type="transmembrane region" description="Helical" evidence="6">
    <location>
        <begin position="332"/>
        <end position="351"/>
    </location>
</feature>
<feature type="transmembrane region" description="Helical" evidence="6">
    <location>
        <begin position="289"/>
        <end position="311"/>
    </location>
</feature>
<feature type="compositionally biased region" description="Acidic residues" evidence="5">
    <location>
        <begin position="463"/>
        <end position="473"/>
    </location>
</feature>
<feature type="transmembrane region" description="Helical" evidence="6">
    <location>
        <begin position="250"/>
        <end position="269"/>
    </location>
</feature>
<feature type="transmembrane region" description="Helical" evidence="6">
    <location>
        <begin position="84"/>
        <end position="106"/>
    </location>
</feature>
<comment type="caution">
    <text evidence="8">The sequence shown here is derived from an EMBL/GenBank/DDBJ whole genome shotgun (WGS) entry which is preliminary data.</text>
</comment>
<reference evidence="8 9" key="1">
    <citation type="submission" date="2024-07" db="EMBL/GenBank/DDBJ databases">
        <title>Section-level genome sequencing and comparative genomics of Aspergillus sections Usti and Cavernicolus.</title>
        <authorList>
            <consortium name="Lawrence Berkeley National Laboratory"/>
            <person name="Nybo J.L."/>
            <person name="Vesth T.C."/>
            <person name="Theobald S."/>
            <person name="Frisvad J.C."/>
            <person name="Larsen T.O."/>
            <person name="Kjaerboelling I."/>
            <person name="Rothschild-Mancinelli K."/>
            <person name="Lyhne E.K."/>
            <person name="Kogle M.E."/>
            <person name="Barry K."/>
            <person name="Clum A."/>
            <person name="Na H."/>
            <person name="Ledsgaard L."/>
            <person name="Lin J."/>
            <person name="Lipzen A."/>
            <person name="Kuo A."/>
            <person name="Riley R."/>
            <person name="Mondo S."/>
            <person name="Labutti K."/>
            <person name="Haridas S."/>
            <person name="Pangalinan J."/>
            <person name="Salamov A.A."/>
            <person name="Simmons B.A."/>
            <person name="Magnuson J.K."/>
            <person name="Chen J."/>
            <person name="Drula E."/>
            <person name="Henrissat B."/>
            <person name="Wiebenga A."/>
            <person name="Lubbers R.J."/>
            <person name="Gomes A.C."/>
            <person name="Makela M.R."/>
            <person name="Stajich J."/>
            <person name="Grigoriev I.V."/>
            <person name="Mortensen U.H."/>
            <person name="De Vries R.P."/>
            <person name="Baker S.E."/>
            <person name="Andersen M.R."/>
        </authorList>
    </citation>
    <scope>NUCLEOTIDE SEQUENCE [LARGE SCALE GENOMIC DNA]</scope>
    <source>
        <strain evidence="8 9">CBS 123904</strain>
    </source>
</reference>
<feature type="transmembrane region" description="Helical" evidence="6">
    <location>
        <begin position="145"/>
        <end position="167"/>
    </location>
</feature>
<name>A0ABR4JPU1_9EURO</name>
<dbReference type="InterPro" id="IPR048527">
    <property type="entry name" value="Sde182_C"/>
</dbReference>
<dbReference type="SUPFAM" id="SSF103473">
    <property type="entry name" value="MFS general substrate transporter"/>
    <property type="match status" value="1"/>
</dbReference>
<feature type="transmembrane region" description="Helical" evidence="6">
    <location>
        <begin position="173"/>
        <end position="195"/>
    </location>
</feature>
<dbReference type="PANTHER" id="PTHR23502:SF61">
    <property type="entry name" value="MULTIDRUG TRANSPORTER, PUTATIVE (AFU_ORTHOLOGUE AFUA_3G02780)-RELATED"/>
    <property type="match status" value="1"/>
</dbReference>
<dbReference type="PANTHER" id="PTHR23502">
    <property type="entry name" value="MAJOR FACILITATOR SUPERFAMILY"/>
    <property type="match status" value="1"/>
</dbReference>
<proteinExistence type="predicted"/>
<gene>
    <name evidence="8" type="ORF">BJY01DRAFT_249296</name>
</gene>
<evidence type="ECO:0000313" key="9">
    <source>
        <dbReference type="Proteomes" id="UP001610446"/>
    </source>
</evidence>
<evidence type="ECO:0000256" key="1">
    <source>
        <dbReference type="ARBA" id="ARBA00004141"/>
    </source>
</evidence>
<dbReference type="Gene3D" id="1.20.1250.20">
    <property type="entry name" value="MFS general substrate transporter like domains"/>
    <property type="match status" value="1"/>
</dbReference>
<dbReference type="PROSITE" id="PS50850">
    <property type="entry name" value="MFS"/>
    <property type="match status" value="1"/>
</dbReference>
<keyword evidence="4 6" id="KW-0472">Membrane</keyword>
<evidence type="ECO:0000256" key="5">
    <source>
        <dbReference type="SAM" id="MobiDB-lite"/>
    </source>
</evidence>
<evidence type="ECO:0000256" key="3">
    <source>
        <dbReference type="ARBA" id="ARBA00022989"/>
    </source>
</evidence>
<dbReference type="InterPro" id="IPR020846">
    <property type="entry name" value="MFS_dom"/>
</dbReference>
<dbReference type="InterPro" id="IPR011483">
    <property type="entry name" value="Sde182_NH-like"/>
</dbReference>
<evidence type="ECO:0000256" key="4">
    <source>
        <dbReference type="ARBA" id="ARBA00023136"/>
    </source>
</evidence>
<evidence type="ECO:0000256" key="2">
    <source>
        <dbReference type="ARBA" id="ARBA00022692"/>
    </source>
</evidence>
<dbReference type="Proteomes" id="UP001610446">
    <property type="component" value="Unassembled WGS sequence"/>
</dbReference>
<organism evidence="8 9">
    <name type="scientific">Aspergillus pseudoustus</name>
    <dbReference type="NCBI Taxonomy" id="1810923"/>
    <lineage>
        <taxon>Eukaryota</taxon>
        <taxon>Fungi</taxon>
        <taxon>Dikarya</taxon>
        <taxon>Ascomycota</taxon>
        <taxon>Pezizomycotina</taxon>
        <taxon>Eurotiomycetes</taxon>
        <taxon>Eurotiomycetidae</taxon>
        <taxon>Eurotiales</taxon>
        <taxon>Aspergillaceae</taxon>
        <taxon>Aspergillus</taxon>
        <taxon>Aspergillus subgen. Nidulantes</taxon>
    </lineage>
</organism>
<keyword evidence="9" id="KW-1185">Reference proteome</keyword>
<keyword evidence="2 6" id="KW-0812">Transmembrane</keyword>
<sequence length="827" mass="92087">MIRFNWNTKYKWLLTVTVCFISILTGLPAGTYGSGNNWMEPQFHVQNSPFPNLYWATTSWNMGAAFWPLIFVPLTESSGRMPGYFVAYIILIATLFGSAFANNFATLVVTRFFGGGASSVSINIVGGSISDVWYGEKARSLPMSLFGFTSVVGIALGPFIGSAIVQINKHDPWRWIFYIQIIYNAALLPLFWMILRETRPDVILKRRAQKLRKETGRPIYAQSEISAPSTLRLLRISFQRPTRMLTTEPVVIFFTLWISFAWGILYLFFSSVPQTYGQNYGWGVLATGIVQLAISVGAVIGTAVNPLQDWIYLRSAKRNKEKANRPIPEARLYTSIPGSLLFAAGLFWYGWASQPDVHWIVPTIGITAAGVGIYSIYMAVVNYLTDAYEKYAASALSAASLGRNSFGAFLPLASPQLFSNLGFGWAGTLLGFIGLALSVVPIVLVLKGPAIRRSSPFMRESMWDAEEESEGGEEEKRGQIGEPAPSGGREASKPRIFIISDISNQPDDAESLVRYLLYPNDFDTRGLIACTSTWLNRVVHPQDMVKVIHAHDDVISNLNHHVHPENQYSPADVPRYAPNRSGSLVERVNESDEPLWVLCWGGTNVLAQALAHTASTLSPESYKTFRDKLRVYAISDQDNTSANIRHRSPDVFYITSIHGGNQYRNAAWAGFSGDKFYGFAARMQWTLSADSTQANHAPLVDVNGSRFGSEPLFVDARAGNLFELDSSRSYDPDGDNRIFKCIHYTHVTAAQWRINYEEHSVESEDLDATTPGRQVRVRLPEKCEVDESVGLPAPQDQVFHLILKVTDMGVPAMTTYKRVVVRSHLKA</sequence>
<keyword evidence="3 6" id="KW-1133">Transmembrane helix</keyword>
<dbReference type="InterPro" id="IPR036259">
    <property type="entry name" value="MFS_trans_sf"/>
</dbReference>
<evidence type="ECO:0000259" key="7">
    <source>
        <dbReference type="PROSITE" id="PS50850"/>
    </source>
</evidence>
<evidence type="ECO:0000313" key="8">
    <source>
        <dbReference type="EMBL" id="KAL2842062.1"/>
    </source>
</evidence>
<dbReference type="InterPro" id="IPR011701">
    <property type="entry name" value="MFS"/>
</dbReference>
<feature type="transmembrane region" description="Helical" evidence="6">
    <location>
        <begin position="112"/>
        <end position="133"/>
    </location>
</feature>
<dbReference type="InterPro" id="IPR036452">
    <property type="entry name" value="Ribo_hydro-like"/>
</dbReference>
<feature type="transmembrane region" description="Helical" evidence="6">
    <location>
        <begin position="357"/>
        <end position="380"/>
    </location>
</feature>
<dbReference type="EMBL" id="JBFXLU010000103">
    <property type="protein sequence ID" value="KAL2842062.1"/>
    <property type="molecule type" value="Genomic_DNA"/>
</dbReference>
<feature type="transmembrane region" description="Helical" evidence="6">
    <location>
        <begin position="425"/>
        <end position="446"/>
    </location>
</feature>
<dbReference type="Pfam" id="PF07690">
    <property type="entry name" value="MFS_1"/>
    <property type="match status" value="1"/>
</dbReference>
<feature type="transmembrane region" description="Helical" evidence="6">
    <location>
        <begin position="12"/>
        <end position="33"/>
    </location>
</feature>
<evidence type="ECO:0000256" key="6">
    <source>
        <dbReference type="SAM" id="Phobius"/>
    </source>
</evidence>
<accession>A0ABR4JPU1</accession>
<comment type="subcellular location">
    <subcellularLocation>
        <location evidence="1">Membrane</location>
        <topology evidence="1">Multi-pass membrane protein</topology>
    </subcellularLocation>
</comment>
<dbReference type="InterPro" id="IPR013783">
    <property type="entry name" value="Ig-like_fold"/>
</dbReference>